<accession>A0ABW4W1S3</accession>
<feature type="compositionally biased region" description="Basic and acidic residues" evidence="1">
    <location>
        <begin position="65"/>
        <end position="85"/>
    </location>
</feature>
<protein>
    <submittedName>
        <fullName evidence="2">Uncharacterized protein</fullName>
    </submittedName>
</protein>
<keyword evidence="3" id="KW-1185">Reference proteome</keyword>
<reference evidence="3" key="1">
    <citation type="journal article" date="2019" name="Int. J. Syst. Evol. Microbiol.">
        <title>The Global Catalogue of Microorganisms (GCM) 10K type strain sequencing project: providing services to taxonomists for standard genome sequencing and annotation.</title>
        <authorList>
            <consortium name="The Broad Institute Genomics Platform"/>
            <consortium name="The Broad Institute Genome Sequencing Center for Infectious Disease"/>
            <person name="Wu L."/>
            <person name="Ma J."/>
        </authorList>
    </citation>
    <scope>NUCLEOTIDE SEQUENCE [LARGE SCALE GENOMIC DNA]</scope>
    <source>
        <strain evidence="3">R28</strain>
    </source>
</reference>
<dbReference type="RefSeq" id="WP_377558010.1">
    <property type="nucleotide sequence ID" value="NZ_JBHUHQ010000019.1"/>
</dbReference>
<sequence>MSENKKVIRVKDLVIKADNVYIEPQKRRERDPFFGGLGRERDLRDDVEDFESDNKVLESSSKDFVGADRDDRDDRKDDRRPFSWI</sequence>
<evidence type="ECO:0000313" key="2">
    <source>
        <dbReference type="EMBL" id="MFD2045368.1"/>
    </source>
</evidence>
<evidence type="ECO:0000256" key="1">
    <source>
        <dbReference type="SAM" id="MobiDB-lite"/>
    </source>
</evidence>
<dbReference type="EMBL" id="JBHUHQ010000019">
    <property type="protein sequence ID" value="MFD2045368.1"/>
    <property type="molecule type" value="Genomic_DNA"/>
</dbReference>
<dbReference type="Proteomes" id="UP001597383">
    <property type="component" value="Unassembled WGS sequence"/>
</dbReference>
<feature type="region of interest" description="Disordered" evidence="1">
    <location>
        <begin position="61"/>
        <end position="85"/>
    </location>
</feature>
<comment type="caution">
    <text evidence="2">The sequence shown here is derived from an EMBL/GenBank/DDBJ whole genome shotgun (WGS) entry which is preliminary data.</text>
</comment>
<proteinExistence type="predicted"/>
<gene>
    <name evidence="2" type="ORF">ACFSJF_13890</name>
</gene>
<organism evidence="2 3">
    <name type="scientific">Ornithinibacillus salinisoli</name>
    <dbReference type="NCBI Taxonomy" id="1848459"/>
    <lineage>
        <taxon>Bacteria</taxon>
        <taxon>Bacillati</taxon>
        <taxon>Bacillota</taxon>
        <taxon>Bacilli</taxon>
        <taxon>Bacillales</taxon>
        <taxon>Bacillaceae</taxon>
        <taxon>Ornithinibacillus</taxon>
    </lineage>
</organism>
<name>A0ABW4W1S3_9BACI</name>
<evidence type="ECO:0000313" key="3">
    <source>
        <dbReference type="Proteomes" id="UP001597383"/>
    </source>
</evidence>